<evidence type="ECO:0000313" key="12">
    <source>
        <dbReference type="Proteomes" id="UP000515163"/>
    </source>
</evidence>
<feature type="transmembrane region" description="Helical" evidence="11">
    <location>
        <begin position="182"/>
        <end position="203"/>
    </location>
</feature>
<dbReference type="PANTHER" id="PTHR21522">
    <property type="entry name" value="PROTON CHANNEL OTOP"/>
    <property type="match status" value="1"/>
</dbReference>
<evidence type="ECO:0000256" key="3">
    <source>
        <dbReference type="ARBA" id="ARBA00022448"/>
    </source>
</evidence>
<dbReference type="PANTHER" id="PTHR21522:SF67">
    <property type="entry name" value="OTOPETRIN"/>
    <property type="match status" value="1"/>
</dbReference>
<keyword evidence="3" id="KW-0813">Transport</keyword>
<keyword evidence="8" id="KW-0406">Ion transport</keyword>
<proteinExistence type="inferred from homology"/>
<evidence type="ECO:0000313" key="13">
    <source>
        <dbReference type="RefSeq" id="XP_031571479.1"/>
    </source>
</evidence>
<evidence type="ECO:0000256" key="10">
    <source>
        <dbReference type="ARBA" id="ARBA00023303"/>
    </source>
</evidence>
<dbReference type="GO" id="GO:0015252">
    <property type="term" value="F:proton channel activity"/>
    <property type="evidence" value="ECO:0007669"/>
    <property type="project" value="InterPro"/>
</dbReference>
<accession>A0A6P8IWI4</accession>
<feature type="transmembrane region" description="Helical" evidence="11">
    <location>
        <begin position="511"/>
        <end position="529"/>
    </location>
</feature>
<keyword evidence="4" id="KW-1003">Cell membrane</keyword>
<feature type="transmembrane region" description="Helical" evidence="11">
    <location>
        <begin position="390"/>
        <end position="407"/>
    </location>
</feature>
<protein>
    <submittedName>
        <fullName evidence="13">Proton channel OTOP2-like isoform X2</fullName>
    </submittedName>
</protein>
<dbReference type="Pfam" id="PF03189">
    <property type="entry name" value="Otopetrin"/>
    <property type="match status" value="2"/>
</dbReference>
<feature type="transmembrane region" description="Helical" evidence="11">
    <location>
        <begin position="472"/>
        <end position="490"/>
    </location>
</feature>
<feature type="transmembrane region" description="Helical" evidence="11">
    <location>
        <begin position="215"/>
        <end position="233"/>
    </location>
</feature>
<feature type="transmembrane region" description="Helical" evidence="11">
    <location>
        <begin position="58"/>
        <end position="80"/>
    </location>
</feature>
<evidence type="ECO:0000256" key="8">
    <source>
        <dbReference type="ARBA" id="ARBA00023065"/>
    </source>
</evidence>
<dbReference type="Proteomes" id="UP000515163">
    <property type="component" value="Unplaced"/>
</dbReference>
<dbReference type="AlphaFoldDB" id="A0A6P8IWI4"/>
<keyword evidence="12" id="KW-1185">Reference proteome</keyword>
<gene>
    <name evidence="13" type="primary">LOC116305661</name>
</gene>
<evidence type="ECO:0000256" key="6">
    <source>
        <dbReference type="ARBA" id="ARBA00022781"/>
    </source>
</evidence>
<evidence type="ECO:0000256" key="2">
    <source>
        <dbReference type="ARBA" id="ARBA00006513"/>
    </source>
</evidence>
<feature type="transmembrane region" description="Helical" evidence="11">
    <location>
        <begin position="92"/>
        <end position="113"/>
    </location>
</feature>
<keyword evidence="10" id="KW-0407">Ion channel</keyword>
<evidence type="ECO:0000256" key="7">
    <source>
        <dbReference type="ARBA" id="ARBA00022989"/>
    </source>
</evidence>
<feature type="transmembrane region" description="Helical" evidence="11">
    <location>
        <begin position="419"/>
        <end position="441"/>
    </location>
</feature>
<feature type="transmembrane region" description="Helical" evidence="11">
    <location>
        <begin position="267"/>
        <end position="288"/>
    </location>
</feature>
<name>A0A6P8IWI4_ACTTE</name>
<keyword evidence="5 11" id="KW-0812">Transmembrane</keyword>
<keyword evidence="7 11" id="KW-1133">Transmembrane helix</keyword>
<sequence>MDRRNQGDPEAIVPVIEDPPSSSISSYHTAVPPEPSCCESCKAFFWSLLSSPFYKTEISTLSLVHFISTLAIGISLSIGAEIDEVKHITKTSLYVFLIIYMGISIVWIIGAFCCGNKSGCCLAERQHDGHIPGYLIIGVTFLCIGSSFITAVEFLPFVFSKTCNFTNITSKGDVESELKSEAIFSFTKFIFLILQLYFFCRFSSKTFFDSCSMKIFLMHIIAVNLCTWFYIIVDESVDHTSKPPKYPTDRCPPFKAIEGIRKAIDGYLYPFSIEYSVMSSVLLFLLWFRLKPREHQQSVHPSAETTQSTNESHLQNTRWQQIKIFLFDKCCKEGIPQGEEKPVSFWRSAICGYIFGVVVLIFILVIVTVLAVVFKVDQKDAVYVFQGSKIAIHSLMSFICLFGLKYLREHEPGAQTSHTIVDTALIMIGVSGCYLMVGFHITATGSVYPSPCTDNETYPATQLSCKFLRVSLADYVCALIQFTLQAFFIVRALRRCSLVWPSKGKISSALVVRRCSAFLSIANIGMWVMDTFQLKNISIAEVPEILAYTKKTWLILSHVAFPLCIFFRLHSVFCCFEIVINRFVVVLSEDKTTTVESVSSEDGEVYEDALGINS</sequence>
<dbReference type="GeneID" id="116305661"/>
<comment type="similarity">
    <text evidence="2">Belongs to the otopetrin family.</text>
</comment>
<organism evidence="12 13">
    <name type="scientific">Actinia tenebrosa</name>
    <name type="common">Australian red waratah sea anemone</name>
    <dbReference type="NCBI Taxonomy" id="6105"/>
    <lineage>
        <taxon>Eukaryota</taxon>
        <taxon>Metazoa</taxon>
        <taxon>Cnidaria</taxon>
        <taxon>Anthozoa</taxon>
        <taxon>Hexacorallia</taxon>
        <taxon>Actiniaria</taxon>
        <taxon>Actiniidae</taxon>
        <taxon>Actinia</taxon>
    </lineage>
</organism>
<evidence type="ECO:0000256" key="1">
    <source>
        <dbReference type="ARBA" id="ARBA00004651"/>
    </source>
</evidence>
<dbReference type="GO" id="GO:0005886">
    <property type="term" value="C:plasma membrane"/>
    <property type="evidence" value="ECO:0007669"/>
    <property type="project" value="UniProtKB-SubCell"/>
</dbReference>
<evidence type="ECO:0000256" key="5">
    <source>
        <dbReference type="ARBA" id="ARBA00022692"/>
    </source>
</evidence>
<comment type="subcellular location">
    <subcellularLocation>
        <location evidence="1">Cell membrane</location>
        <topology evidence="1">Multi-pass membrane protein</topology>
    </subcellularLocation>
</comment>
<keyword evidence="9 11" id="KW-0472">Membrane</keyword>
<evidence type="ECO:0000256" key="9">
    <source>
        <dbReference type="ARBA" id="ARBA00023136"/>
    </source>
</evidence>
<feature type="transmembrane region" description="Helical" evidence="11">
    <location>
        <begin position="350"/>
        <end position="374"/>
    </location>
</feature>
<feature type="transmembrane region" description="Helical" evidence="11">
    <location>
        <begin position="134"/>
        <end position="159"/>
    </location>
</feature>
<keyword evidence="6" id="KW-0375">Hydrogen ion transport</keyword>
<reference evidence="13" key="1">
    <citation type="submission" date="2025-08" db="UniProtKB">
        <authorList>
            <consortium name="RefSeq"/>
        </authorList>
    </citation>
    <scope>IDENTIFICATION</scope>
    <source>
        <tissue evidence="13">Tentacle</tissue>
    </source>
</reference>
<dbReference type="RefSeq" id="XP_031571479.1">
    <property type="nucleotide sequence ID" value="XM_031715619.1"/>
</dbReference>
<evidence type="ECO:0000256" key="4">
    <source>
        <dbReference type="ARBA" id="ARBA00022475"/>
    </source>
</evidence>
<dbReference type="OrthoDB" id="6429739at2759"/>
<feature type="transmembrane region" description="Helical" evidence="11">
    <location>
        <begin position="559"/>
        <end position="580"/>
    </location>
</feature>
<evidence type="ECO:0000256" key="11">
    <source>
        <dbReference type="SAM" id="Phobius"/>
    </source>
</evidence>
<dbReference type="InterPro" id="IPR004878">
    <property type="entry name" value="Otopetrin"/>
</dbReference>